<dbReference type="Gene3D" id="1.10.490.50">
    <property type="entry name" value="Antibiotic binding domain of TipA-like multidrug resistance regulators"/>
    <property type="match status" value="1"/>
</dbReference>
<dbReference type="Pfam" id="PF07739">
    <property type="entry name" value="TipAS"/>
    <property type="match status" value="1"/>
</dbReference>
<dbReference type="SUPFAM" id="SSF89082">
    <property type="entry name" value="Antibiotic binding domain of TipA-like multidrug resistance regulators"/>
    <property type="match status" value="1"/>
</dbReference>
<dbReference type="InterPro" id="IPR000551">
    <property type="entry name" value="MerR-type_HTH_dom"/>
</dbReference>
<dbReference type="Pfam" id="PF13411">
    <property type="entry name" value="MerR_1"/>
    <property type="match status" value="1"/>
</dbReference>
<keyword evidence="8" id="KW-1185">Reference proteome</keyword>
<dbReference type="GO" id="GO:0003700">
    <property type="term" value="F:DNA-binding transcription factor activity"/>
    <property type="evidence" value="ECO:0007669"/>
    <property type="project" value="InterPro"/>
</dbReference>
<name>A0A7U5HKS8_9CORY</name>
<organism evidence="7 8">
    <name type="scientific">Corynebacterium silvaticum</name>
    <dbReference type="NCBI Taxonomy" id="2320431"/>
    <lineage>
        <taxon>Bacteria</taxon>
        <taxon>Bacillati</taxon>
        <taxon>Actinomycetota</taxon>
        <taxon>Actinomycetes</taxon>
        <taxon>Mycobacteriales</taxon>
        <taxon>Corynebacteriaceae</taxon>
        <taxon>Corynebacterium</taxon>
    </lineage>
</organism>
<dbReference type="SUPFAM" id="SSF46955">
    <property type="entry name" value="Putative DNA-binding domain"/>
    <property type="match status" value="1"/>
</dbReference>
<evidence type="ECO:0000256" key="2">
    <source>
        <dbReference type="ARBA" id="ARBA00023125"/>
    </source>
</evidence>
<feature type="domain" description="HTH merR-type" evidence="6">
    <location>
        <begin position="3"/>
        <end position="72"/>
    </location>
</feature>
<protein>
    <submittedName>
        <fullName evidence="7">MerR family transcriptional regulator</fullName>
    </submittedName>
</protein>
<accession>A0A7U5HKS8</accession>
<keyword evidence="5" id="KW-0175">Coiled coil</keyword>
<reference evidence="7 8" key="2">
    <citation type="journal article" date="2020" name="Antonie Van Leeuwenhoek">
        <title>Phylogenomic characterisation of a novel corynebacterial species pathogenic to animals.</title>
        <authorList>
            <person name="Moller J."/>
            <person name="Musella L."/>
            <person name="Melnikov V."/>
            <person name="Geissdorfer W."/>
            <person name="Burkovski A."/>
            <person name="Sangal V."/>
        </authorList>
    </citation>
    <scope>NUCLEOTIDE SEQUENCE [LARGE SCALE GENOMIC DNA]</scope>
    <source>
        <strain evidence="7 8">PO100/5</strain>
    </source>
</reference>
<dbReference type="SMART" id="SM00422">
    <property type="entry name" value="HTH_MERR"/>
    <property type="match status" value="1"/>
</dbReference>
<keyword evidence="1" id="KW-0805">Transcription regulation</keyword>
<dbReference type="GeneID" id="75007207"/>
<dbReference type="InterPro" id="IPR036244">
    <property type="entry name" value="TipA-like_antibiotic-bd"/>
</dbReference>
<dbReference type="PANTHER" id="PTHR30204">
    <property type="entry name" value="REDOX-CYCLING DRUG-SENSING TRANSCRIPTIONAL ACTIVATOR SOXR"/>
    <property type="match status" value="1"/>
</dbReference>
<dbReference type="PROSITE" id="PS50937">
    <property type="entry name" value="HTH_MERR_2"/>
    <property type="match status" value="1"/>
</dbReference>
<evidence type="ECO:0000256" key="4">
    <source>
        <dbReference type="ARBA" id="ARBA00023163"/>
    </source>
</evidence>
<feature type="coiled-coil region" evidence="5">
    <location>
        <begin position="70"/>
        <end position="97"/>
    </location>
</feature>
<evidence type="ECO:0000256" key="3">
    <source>
        <dbReference type="ARBA" id="ARBA00023159"/>
    </source>
</evidence>
<dbReference type="PANTHER" id="PTHR30204:SF90">
    <property type="entry name" value="HTH-TYPE TRANSCRIPTIONAL ACTIVATOR MTA"/>
    <property type="match status" value="1"/>
</dbReference>
<dbReference type="InterPro" id="IPR012925">
    <property type="entry name" value="TipAS_dom"/>
</dbReference>
<sequence length="256" mass="29380">MNELTIGEAAEFLGITTRALQHWDAIGLLEPQWRNHSDYRLYTEEDLTKAFTILVYREAGLSLKAIQNILEEPSTEKEHLQRQLRLLKQEIFRKESSILSVEKLLRGETPMTPQGFADTFSHDWSENYVEYQNEAESRWGDSEEWAASQSTMRSMSASDWQQAKASDAAFVSELHRAWQAGVRPGTAAADRIVELHREQIAQWYESSLSKQLILANMYVNDERFAAHYQGLAPYLLELVRDAARRGGVDVDNPSWT</sequence>
<evidence type="ECO:0000313" key="7">
    <source>
        <dbReference type="EMBL" id="ARU45606.1"/>
    </source>
</evidence>
<dbReference type="InterPro" id="IPR047057">
    <property type="entry name" value="MerR_fam"/>
</dbReference>
<dbReference type="Proteomes" id="UP000195652">
    <property type="component" value="Chromosome"/>
</dbReference>
<dbReference type="InterPro" id="IPR009061">
    <property type="entry name" value="DNA-bd_dom_put_sf"/>
</dbReference>
<dbReference type="AlphaFoldDB" id="A0A7U5HKS8"/>
<dbReference type="RefSeq" id="WP_087453460.1">
    <property type="nucleotide sequence ID" value="NZ_CP021417.2"/>
</dbReference>
<reference evidence="7 8" key="1">
    <citation type="journal article" date="2014" name="BMC Vet. Res.">
        <title>First report of Corynebacterium pseudotuberculosis from caseous lymphadenitis lesions in Black Alentejano pig (Sus scrofa domesticus).</title>
        <authorList>
            <person name="Oliveira M."/>
            <person name="Barroco C."/>
            <person name="Mottola C."/>
            <person name="Santos R."/>
            <person name="Lemsaddek A."/>
            <person name="Tavares L."/>
            <person name="Semedo-Lemsaddek T."/>
        </authorList>
    </citation>
    <scope>NUCLEOTIDE SEQUENCE [LARGE SCALE GENOMIC DNA]</scope>
    <source>
        <strain evidence="7 8">PO100/5</strain>
    </source>
</reference>
<dbReference type="Gene3D" id="1.10.1660.10">
    <property type="match status" value="1"/>
</dbReference>
<dbReference type="EMBL" id="CP021417">
    <property type="protein sequence ID" value="ARU45606.1"/>
    <property type="molecule type" value="Genomic_DNA"/>
</dbReference>
<evidence type="ECO:0000256" key="1">
    <source>
        <dbReference type="ARBA" id="ARBA00023015"/>
    </source>
</evidence>
<reference evidence="7 8" key="4">
    <citation type="journal article" date="2020" name="PLoS ONE">
        <title>Taxonomic classification of strain PO100/5 shows a broader geographic distribution and genetic markers of the recently described Corynebacterium silvaticum.</title>
        <authorList>
            <person name="Viana M.V.C."/>
            <person name="Profeta R."/>
            <person name="da Silva A.L."/>
            <person name="Hurtado R."/>
            <person name="Cerqueira J.C."/>
            <person name="Ribeiro B.F.S."/>
            <person name="Almeida M.O."/>
            <person name="Morais-Rodrigues F."/>
            <person name="Soares S.C."/>
            <person name="Oliveira M."/>
            <person name="Tavares L."/>
            <person name="Figueiredo H."/>
            <person name="Wattam A.R."/>
            <person name="Barh D."/>
            <person name="Ghosh P."/>
            <person name="Silva A."/>
            <person name="Azevedo V."/>
        </authorList>
    </citation>
    <scope>NUCLEOTIDE SEQUENCE [LARGE SCALE GENOMIC DNA]</scope>
    <source>
        <strain evidence="7 8">PO100/5</strain>
    </source>
</reference>
<gene>
    <name evidence="7" type="ORF">CBE74_02785</name>
</gene>
<evidence type="ECO:0000313" key="8">
    <source>
        <dbReference type="Proteomes" id="UP000195652"/>
    </source>
</evidence>
<dbReference type="KEGG" id="csil:CBE74_02785"/>
<keyword evidence="2" id="KW-0238">DNA-binding</keyword>
<evidence type="ECO:0000259" key="6">
    <source>
        <dbReference type="PROSITE" id="PS50937"/>
    </source>
</evidence>
<keyword evidence="3" id="KW-0010">Activator</keyword>
<proteinExistence type="predicted"/>
<dbReference type="GO" id="GO:0003677">
    <property type="term" value="F:DNA binding"/>
    <property type="evidence" value="ECO:0007669"/>
    <property type="project" value="UniProtKB-KW"/>
</dbReference>
<evidence type="ECO:0000256" key="5">
    <source>
        <dbReference type="SAM" id="Coils"/>
    </source>
</evidence>
<keyword evidence="4" id="KW-0804">Transcription</keyword>
<dbReference type="CDD" id="cd01106">
    <property type="entry name" value="HTH_TipAL-Mta"/>
    <property type="match status" value="1"/>
</dbReference>
<reference evidence="7 8" key="3">
    <citation type="journal article" date="2020" name="Int. J. Syst. Evol. Microbiol.">
        <title>Corynebacterium silvaticum sp. nov., a unique group of NTTB corynebacteria in wild boar and roe deer.</title>
        <authorList>
            <person name="Dangel A."/>
            <person name="Berger A."/>
            <person name="Rau J."/>
            <person name="Eisenberg T."/>
            <person name="Kampfer P."/>
            <person name="Margos G."/>
            <person name="Contzen M."/>
            <person name="Busse H.J."/>
            <person name="Konrad R."/>
            <person name="Peters M."/>
            <person name="Sting R."/>
            <person name="Sing A."/>
        </authorList>
    </citation>
    <scope>NUCLEOTIDE SEQUENCE [LARGE SCALE GENOMIC DNA]</scope>
    <source>
        <strain evidence="7 8">PO100/5</strain>
    </source>
</reference>